<dbReference type="Pfam" id="PF13481">
    <property type="entry name" value="AAA_25"/>
    <property type="match status" value="1"/>
</dbReference>
<evidence type="ECO:0000256" key="1">
    <source>
        <dbReference type="SAM" id="MobiDB-lite"/>
    </source>
</evidence>
<gene>
    <name evidence="2" type="ORF">Pla108_12930</name>
</gene>
<evidence type="ECO:0008006" key="4">
    <source>
        <dbReference type="Google" id="ProtNLM"/>
    </source>
</evidence>
<dbReference type="EMBL" id="SJPR01000001">
    <property type="protein sequence ID" value="TWU00344.1"/>
    <property type="molecule type" value="Genomic_DNA"/>
</dbReference>
<accession>A0A5C6AQ68</accession>
<keyword evidence="3" id="KW-1185">Reference proteome</keyword>
<evidence type="ECO:0000313" key="2">
    <source>
        <dbReference type="EMBL" id="TWU00344.1"/>
    </source>
</evidence>
<reference evidence="2 3" key="1">
    <citation type="submission" date="2019-02" db="EMBL/GenBank/DDBJ databases">
        <title>Deep-cultivation of Planctomycetes and their phenomic and genomic characterization uncovers novel biology.</title>
        <authorList>
            <person name="Wiegand S."/>
            <person name="Jogler M."/>
            <person name="Boedeker C."/>
            <person name="Pinto D."/>
            <person name="Vollmers J."/>
            <person name="Rivas-Marin E."/>
            <person name="Kohn T."/>
            <person name="Peeters S.H."/>
            <person name="Heuer A."/>
            <person name="Rast P."/>
            <person name="Oberbeckmann S."/>
            <person name="Bunk B."/>
            <person name="Jeske O."/>
            <person name="Meyerdierks A."/>
            <person name="Storesund J.E."/>
            <person name="Kallscheuer N."/>
            <person name="Luecker S."/>
            <person name="Lage O.M."/>
            <person name="Pohl T."/>
            <person name="Merkel B.J."/>
            <person name="Hornburger P."/>
            <person name="Mueller R.-W."/>
            <person name="Bruemmer F."/>
            <person name="Labrenz M."/>
            <person name="Spormann A.M."/>
            <person name="Op Den Camp H."/>
            <person name="Overmann J."/>
            <person name="Amann R."/>
            <person name="Jetten M.S.M."/>
            <person name="Mascher T."/>
            <person name="Medema M.H."/>
            <person name="Devos D.P."/>
            <person name="Kaster A.-K."/>
            <person name="Ovreas L."/>
            <person name="Rohde M."/>
            <person name="Galperin M.Y."/>
            <person name="Jogler C."/>
        </authorList>
    </citation>
    <scope>NUCLEOTIDE SEQUENCE [LARGE SCALE GENOMIC DNA]</scope>
    <source>
        <strain evidence="2 3">Pla108</strain>
    </source>
</reference>
<dbReference type="InterPro" id="IPR027417">
    <property type="entry name" value="P-loop_NTPase"/>
</dbReference>
<name>A0A5C6AQ68_9BACT</name>
<feature type="region of interest" description="Disordered" evidence="1">
    <location>
        <begin position="356"/>
        <end position="379"/>
    </location>
</feature>
<sequence length="506" mass="54453">MSDAPLTILVSPVDAYGKRSFTARGADGEYTDRFHPDDSHRRDKFVAQAARVACEPDGPATTRAILAYFYAQLRQAAVDAQASDEPRLVVRCAASIERRAVDWLWPGRLPIGSLAMFAGDPGLSKSTLSLDIAARVTRGAEWPDGRGAAQAGGVVVLSAEDDAATTIVPRLEAHGADLSKVAIVEGVSNRRAPADGDPTPDRPTRGLSLASDLDLVRDVIDQQGDTRLLVIDPISAYTPGVDTHRNADVRGLLAPLASLAAWKGITVLCVTHLNKSQGGPAVYRTMGSLAYIAAARVGHLVARDPDDAERRLWLPIKNNLAPDRDGLAYTIVTDELPTGESIGRIEWEPEPVLLNADELSPADNSDSGAPRGRRDSRTAEAEAWLTRRLGGGGAIVSRELLDEGSQQEGFGEQTLRKAARRLGVEMRRDAGHGPYRWRLPASKPVFDKVDHSPEVINLVKQPEPAAEVAKSRCQHEWSESPSTFDGYVRVACQRCGESLGDVPLAA</sequence>
<protein>
    <recommendedName>
        <fullName evidence="4">AAA+ ATPase domain-containing protein</fullName>
    </recommendedName>
</protein>
<dbReference type="AlphaFoldDB" id="A0A5C6AQ68"/>
<proteinExistence type="predicted"/>
<dbReference type="SUPFAM" id="SSF52540">
    <property type="entry name" value="P-loop containing nucleoside triphosphate hydrolases"/>
    <property type="match status" value="1"/>
</dbReference>
<organism evidence="2 3">
    <name type="scientific">Botrimarina colliarenosi</name>
    <dbReference type="NCBI Taxonomy" id="2528001"/>
    <lineage>
        <taxon>Bacteria</taxon>
        <taxon>Pseudomonadati</taxon>
        <taxon>Planctomycetota</taxon>
        <taxon>Planctomycetia</taxon>
        <taxon>Pirellulales</taxon>
        <taxon>Lacipirellulaceae</taxon>
        <taxon>Botrimarina</taxon>
    </lineage>
</organism>
<dbReference type="RefSeq" id="WP_197526291.1">
    <property type="nucleotide sequence ID" value="NZ_SJPR01000001.1"/>
</dbReference>
<comment type="caution">
    <text evidence="2">The sequence shown here is derived from an EMBL/GenBank/DDBJ whole genome shotgun (WGS) entry which is preliminary data.</text>
</comment>
<evidence type="ECO:0000313" key="3">
    <source>
        <dbReference type="Proteomes" id="UP000317421"/>
    </source>
</evidence>
<dbReference type="Gene3D" id="3.40.50.300">
    <property type="entry name" value="P-loop containing nucleotide triphosphate hydrolases"/>
    <property type="match status" value="1"/>
</dbReference>
<dbReference type="Proteomes" id="UP000317421">
    <property type="component" value="Unassembled WGS sequence"/>
</dbReference>